<evidence type="ECO:0000259" key="8">
    <source>
        <dbReference type="PROSITE" id="PS50004"/>
    </source>
</evidence>
<sequence>MSSLNVQEDQKWVPTHVQVTVLRGRGLRGKGKHGTSDVYTIIQLGKEKYSTGVAEKTTEPEWKEECSFELQPGVLESGGQSGYPAGSCELILTVMHRALIGLDVFLGQAVIPLDKVFLESRCVKNEWYRLNSKTGKKEKERGDIQVTIQFTRDNLTASMYDLVIKDKGASTFSKLKERMKGKRRSSDEDSSSAVLPSGYGSLYRMRQRLPSDGGGEEDYEDDEGGEVRRSKMRTFFLRGKLRKSSDTRSSTSLGSESSESSSRGGSLSPTAGISVVVSDLSNSPSNSSNLTGDNSPEHTANTSPKSSSLKCEFGDEAGEITIAVPQPTVCINGSHSYKLQPQAPGSGKPAGSLGLGLLQKSMPLSVSLQNLSQQASIDLPKSGVGDGRRWSFDKPGEEEKAAIAAALEKSGPMLGEKEERLGQAAPTEATSWSFASTVEGGDIQGKKQRRNFFSHAGKGQSQPKDESERAHATTDEKQRGRFGSKDSQSKPSLVVSPKLEPSTDPHSPPLPPSHHPLGRPVEHTSVVPNLHHTNPFCHSPTSPPPISQSNPFFSLIQHNPFYEDMITAQQLKPTPPPLPYLSSSRPPIAQLFPQPSNSNSVLSHGNSAAEESISAADVSSTEVTKAGIRGLPPTLVEGKKPLLKKSSNPFMSVSSVEPDSEWDESFEAFAAGRLQSPEDLSTGCKTQQKPPSDHLLEHCNNKADRTTNVTDALHHHQLASQVTNTNMHYLNTFPQFLETIPEHRSFEHDDVTLNSSTNSLKLNTCSETNQDTSATSEIPDTNVSRAPCHTLSVQLSSSSPDPSSSGLGSSAEEDFLSCVSSYSDKVSASSSEETESNIFGLVKTTESTDVKNKMGSESEDDTTYRSNDLSLVDVVQQTVIEPKDSGKVDLSGSAGSLAPLSTVLGHLHPSITKEIGTDSADAETLNNSNIVYLDLLPELSEPQLKSIIFSHSDNEGQEGNINDLKVSIGDFSKELNDGSKDDNIKVRNPATSDQERSSTLPSLHITTSSPDVKQASLVEPFEGARLAGQDASPNSHVPFSSLSDLLDISQIANSPSQDFGDTQLHRRISDQSSSSFLQSLNVSIDSQDYQTCVSHSSSKSSSVSEPNETMQLKDVKTTAGAALGLMDSTNASESSNGEIGQTDKSEATPHAAQDKTTTLEPTFPIEDLQSFPAAQPDSFMSCNLKSAGEVSDAASSICAPTQNVTLHRSQSEGTLATPFDEVLLPSFGSDPGGVQGSTSSQPGPDLPSLISFAPSLAPESICSPVALSTFSPFANASARLPPSSTQATAPKPVPMPLQQEAEQQQQQQAANQQNSPHPVKPLPTAMQAEEKRSVLATGLEKLKSTIHHGRSSQLTEQESERKKSLTEGAGSYYHLTHSELVNLLVQREAELERQKAEYERQKLLLAKRETELKKLKPQVRDLEDYIDTLLVRIMEQKPTLLQVRSKFK</sequence>
<proteinExistence type="predicted"/>
<gene>
    <name evidence="10" type="primary">rab11fip5a</name>
</gene>
<evidence type="ECO:0000256" key="4">
    <source>
        <dbReference type="ARBA" id="ARBA00022753"/>
    </source>
</evidence>
<evidence type="ECO:0000256" key="5">
    <source>
        <dbReference type="ARBA" id="ARBA00022927"/>
    </source>
</evidence>
<dbReference type="GO" id="GO:0005769">
    <property type="term" value="C:early endosome"/>
    <property type="evidence" value="ECO:0007669"/>
    <property type="project" value="TreeGrafter"/>
</dbReference>
<feature type="compositionally biased region" description="Basic and acidic residues" evidence="7">
    <location>
        <begin position="463"/>
        <end position="488"/>
    </location>
</feature>
<organism evidence="10 11">
    <name type="scientific">Oreochromis aureus</name>
    <name type="common">Israeli tilapia</name>
    <name type="synonym">Chromis aureus</name>
    <dbReference type="NCBI Taxonomy" id="47969"/>
    <lineage>
        <taxon>Eukaryota</taxon>
        <taxon>Metazoa</taxon>
        <taxon>Chordata</taxon>
        <taxon>Craniata</taxon>
        <taxon>Vertebrata</taxon>
        <taxon>Euteleostomi</taxon>
        <taxon>Actinopterygii</taxon>
        <taxon>Neopterygii</taxon>
        <taxon>Teleostei</taxon>
        <taxon>Neoteleostei</taxon>
        <taxon>Acanthomorphata</taxon>
        <taxon>Ovalentaria</taxon>
        <taxon>Cichlomorphae</taxon>
        <taxon>Cichliformes</taxon>
        <taxon>Cichlidae</taxon>
        <taxon>African cichlids</taxon>
        <taxon>Pseudocrenilabrinae</taxon>
        <taxon>Oreochromini</taxon>
        <taxon>Oreochromis</taxon>
    </lineage>
</organism>
<feature type="compositionally biased region" description="Polar residues" evidence="7">
    <location>
        <begin position="989"/>
        <end position="1011"/>
    </location>
</feature>
<dbReference type="Pfam" id="PF09457">
    <property type="entry name" value="RBD-FIP"/>
    <property type="match status" value="1"/>
</dbReference>
<dbReference type="PROSITE" id="PS51511">
    <property type="entry name" value="FIP_RBD"/>
    <property type="match status" value="1"/>
</dbReference>
<name>A0A668T5Q7_OREAU</name>
<evidence type="ECO:0000259" key="9">
    <source>
        <dbReference type="PROSITE" id="PS51511"/>
    </source>
</evidence>
<reference evidence="10" key="2">
    <citation type="submission" date="2025-09" db="UniProtKB">
        <authorList>
            <consortium name="Ensembl"/>
        </authorList>
    </citation>
    <scope>IDENTIFICATION</scope>
</reference>
<feature type="region of interest" description="Disordered" evidence="7">
    <location>
        <begin position="175"/>
        <end position="311"/>
    </location>
</feature>
<keyword evidence="5" id="KW-0653">Protein transport</keyword>
<evidence type="ECO:0008006" key="12">
    <source>
        <dbReference type="Google" id="ProtNLM"/>
    </source>
</evidence>
<feature type="compositionally biased region" description="Acidic residues" evidence="7">
    <location>
        <begin position="214"/>
        <end position="224"/>
    </location>
</feature>
<dbReference type="Gene3D" id="2.60.40.150">
    <property type="entry name" value="C2 domain"/>
    <property type="match status" value="1"/>
</dbReference>
<keyword evidence="2" id="KW-0813">Transport</keyword>
<keyword evidence="6" id="KW-0175">Coiled coil</keyword>
<dbReference type="InterPro" id="IPR037789">
    <property type="entry name" value="FIP_classI"/>
</dbReference>
<dbReference type="Pfam" id="PF00168">
    <property type="entry name" value="C2"/>
    <property type="match status" value="1"/>
</dbReference>
<keyword evidence="4" id="KW-0967">Endosome</keyword>
<comment type="subcellular location">
    <subcellularLocation>
        <location evidence="1">Recycling endosome</location>
    </subcellularLocation>
</comment>
<evidence type="ECO:0000313" key="11">
    <source>
        <dbReference type="Proteomes" id="UP000472276"/>
    </source>
</evidence>
<evidence type="ECO:0000313" key="10">
    <source>
        <dbReference type="Ensembl" id="ENSOABP00000021472.2"/>
    </source>
</evidence>
<dbReference type="InterPro" id="IPR019018">
    <property type="entry name" value="Rab-bd_FIP-RBD"/>
</dbReference>
<feature type="region of interest" description="Disordered" evidence="7">
    <location>
        <begin position="1222"/>
        <end position="1251"/>
    </location>
</feature>
<dbReference type="FunFam" id="2.60.40.150:FF:000070">
    <property type="entry name" value="rab11 family-interacting protein 2 isoform X1"/>
    <property type="match status" value="1"/>
</dbReference>
<dbReference type="Proteomes" id="UP000472276">
    <property type="component" value="Unassembled WGS sequence"/>
</dbReference>
<dbReference type="GO" id="GO:0045055">
    <property type="term" value="P:regulated exocytosis"/>
    <property type="evidence" value="ECO:0007669"/>
    <property type="project" value="TreeGrafter"/>
</dbReference>
<feature type="domain" description="C2" evidence="8">
    <location>
        <begin position="1"/>
        <end position="128"/>
    </location>
</feature>
<dbReference type="PANTHER" id="PTHR15746">
    <property type="entry name" value="RAB11-RELATED"/>
    <property type="match status" value="1"/>
</dbReference>
<dbReference type="InterPro" id="IPR037245">
    <property type="entry name" value="FIP-RBD_C_sf"/>
</dbReference>
<feature type="region of interest" description="Disordered" evidence="7">
    <location>
        <begin position="1128"/>
        <end position="1155"/>
    </location>
</feature>
<dbReference type="OMA" id="DYLTCDS"/>
<dbReference type="InterPro" id="IPR000008">
    <property type="entry name" value="C2_dom"/>
</dbReference>
<dbReference type="SUPFAM" id="SSF49562">
    <property type="entry name" value="C2 domain (Calcium/lipid-binding domain, CaLB)"/>
    <property type="match status" value="1"/>
</dbReference>
<dbReference type="GeneID" id="116322061"/>
<dbReference type="CTD" id="562719"/>
<feature type="compositionally biased region" description="Polar residues" evidence="7">
    <location>
        <begin position="1128"/>
        <end position="1139"/>
    </location>
</feature>
<dbReference type="SUPFAM" id="SSF144270">
    <property type="entry name" value="Eferin C-derminal domain-like"/>
    <property type="match status" value="1"/>
</dbReference>
<dbReference type="AlphaFoldDB" id="A0A668T5Q7"/>
<keyword evidence="11" id="KW-1185">Reference proteome</keyword>
<feature type="compositionally biased region" description="Low complexity" evidence="7">
    <location>
        <begin position="247"/>
        <end position="289"/>
    </location>
</feature>
<evidence type="ECO:0000256" key="7">
    <source>
        <dbReference type="SAM" id="MobiDB-lite"/>
    </source>
</evidence>
<dbReference type="Gene3D" id="1.20.5.2440">
    <property type="match status" value="2"/>
</dbReference>
<feature type="region of interest" description="Disordered" evidence="7">
    <location>
        <begin position="977"/>
        <end position="1011"/>
    </location>
</feature>
<feature type="coiled-coil region" evidence="6">
    <location>
        <begin position="1381"/>
        <end position="1411"/>
    </location>
</feature>
<feature type="region of interest" description="Disordered" evidence="7">
    <location>
        <begin position="1277"/>
        <end position="1322"/>
    </location>
</feature>
<accession>A0A668T5Q7</accession>
<protein>
    <recommendedName>
        <fullName evidence="12">RAB11 family interacting protein 5a (class I)</fullName>
    </recommendedName>
</protein>
<dbReference type="SMART" id="SM00239">
    <property type="entry name" value="C2"/>
    <property type="match status" value="1"/>
</dbReference>
<evidence type="ECO:0000256" key="3">
    <source>
        <dbReference type="ARBA" id="ARBA00022553"/>
    </source>
</evidence>
<feature type="region of interest" description="Disordered" evidence="7">
    <location>
        <begin position="454"/>
        <end position="552"/>
    </location>
</feature>
<feature type="region of interest" description="Disordered" evidence="7">
    <location>
        <begin position="408"/>
        <end position="438"/>
    </location>
</feature>
<keyword evidence="3" id="KW-0597">Phosphoprotein</keyword>
<feature type="compositionally biased region" description="Low complexity" evidence="7">
    <location>
        <begin position="1298"/>
        <end position="1314"/>
    </location>
</feature>
<evidence type="ECO:0000256" key="6">
    <source>
        <dbReference type="SAM" id="Coils"/>
    </source>
</evidence>
<feature type="domain" description="FIP-RBD" evidence="9">
    <location>
        <begin position="1382"/>
        <end position="1444"/>
    </location>
</feature>
<dbReference type="PROSITE" id="PS50004">
    <property type="entry name" value="C2"/>
    <property type="match status" value="1"/>
</dbReference>
<dbReference type="GO" id="GO:0031267">
    <property type="term" value="F:small GTPase binding"/>
    <property type="evidence" value="ECO:0007669"/>
    <property type="project" value="InterPro"/>
</dbReference>
<feature type="compositionally biased region" description="Polar residues" evidence="7">
    <location>
        <begin position="290"/>
        <end position="309"/>
    </location>
</feature>
<dbReference type="Ensembl" id="ENSOABT00000022105.2">
    <property type="protein sequence ID" value="ENSOABP00000021472.2"/>
    <property type="gene ID" value="ENSOABG00000010379.2"/>
</dbReference>
<dbReference type="InterPro" id="IPR035892">
    <property type="entry name" value="C2_domain_sf"/>
</dbReference>
<dbReference type="GO" id="GO:0045335">
    <property type="term" value="C:phagocytic vesicle"/>
    <property type="evidence" value="ECO:0007669"/>
    <property type="project" value="TreeGrafter"/>
</dbReference>
<dbReference type="GO" id="GO:0005739">
    <property type="term" value="C:mitochondrion"/>
    <property type="evidence" value="ECO:0007669"/>
    <property type="project" value="TreeGrafter"/>
</dbReference>
<dbReference type="RefSeq" id="XP_039459283.1">
    <property type="nucleotide sequence ID" value="XM_039603349.1"/>
</dbReference>
<dbReference type="GO" id="GO:0030141">
    <property type="term" value="C:secretory granule"/>
    <property type="evidence" value="ECO:0007669"/>
    <property type="project" value="TreeGrafter"/>
</dbReference>
<dbReference type="GO" id="GO:0055037">
    <property type="term" value="C:recycling endosome"/>
    <property type="evidence" value="ECO:0007669"/>
    <property type="project" value="UniProtKB-SubCell"/>
</dbReference>
<evidence type="ECO:0000256" key="1">
    <source>
        <dbReference type="ARBA" id="ARBA00004172"/>
    </source>
</evidence>
<feature type="region of interest" description="Disordered" evidence="7">
    <location>
        <begin position="1343"/>
        <end position="1365"/>
    </location>
</feature>
<dbReference type="PANTHER" id="PTHR15746:SF14">
    <property type="entry name" value="RAB11 FAMILY-INTERACTING PROTEIN 5"/>
    <property type="match status" value="1"/>
</dbReference>
<reference evidence="10" key="1">
    <citation type="submission" date="2025-08" db="UniProtKB">
        <authorList>
            <consortium name="Ensembl"/>
        </authorList>
    </citation>
    <scope>IDENTIFICATION</scope>
</reference>
<dbReference type="GO" id="GO:0015031">
    <property type="term" value="P:protein transport"/>
    <property type="evidence" value="ECO:0007669"/>
    <property type="project" value="UniProtKB-KW"/>
</dbReference>
<evidence type="ECO:0000256" key="2">
    <source>
        <dbReference type="ARBA" id="ARBA00022448"/>
    </source>
</evidence>